<gene>
    <name evidence="2" type="ORF">MTR66_07275</name>
</gene>
<name>A0ABT0BPJ1_9SPHN</name>
<evidence type="ECO:0000256" key="1">
    <source>
        <dbReference type="SAM" id="MobiDB-lite"/>
    </source>
</evidence>
<organism evidence="2 3">
    <name type="scientific">Novosphingobium beihaiensis</name>
    <dbReference type="NCBI Taxonomy" id="2930389"/>
    <lineage>
        <taxon>Bacteria</taxon>
        <taxon>Pseudomonadati</taxon>
        <taxon>Pseudomonadota</taxon>
        <taxon>Alphaproteobacteria</taxon>
        <taxon>Sphingomonadales</taxon>
        <taxon>Sphingomonadaceae</taxon>
        <taxon>Novosphingobium</taxon>
    </lineage>
</organism>
<protein>
    <submittedName>
        <fullName evidence="2">Uncharacterized protein</fullName>
    </submittedName>
</protein>
<reference evidence="2 3" key="1">
    <citation type="submission" date="2022-04" db="EMBL/GenBank/DDBJ databases">
        <title>Identification of a novel bacterium isolated from mangrove sediments.</title>
        <authorList>
            <person name="Pan X."/>
        </authorList>
    </citation>
    <scope>NUCLEOTIDE SEQUENCE [LARGE SCALE GENOMIC DNA]</scope>
    <source>
        <strain evidence="2 3">B2638</strain>
    </source>
</reference>
<comment type="caution">
    <text evidence="2">The sequence shown here is derived from an EMBL/GenBank/DDBJ whole genome shotgun (WGS) entry which is preliminary data.</text>
</comment>
<feature type="compositionally biased region" description="Basic and acidic residues" evidence="1">
    <location>
        <begin position="38"/>
        <end position="51"/>
    </location>
</feature>
<sequence length="51" mass="5889">MPDNDNMDERRKKKANEIITNMHDNKASGRDIQAQKKANKESFGHEGEYTP</sequence>
<dbReference type="RefSeq" id="WP_243919236.1">
    <property type="nucleotide sequence ID" value="NZ_JALHLG010000007.1"/>
</dbReference>
<keyword evidence="3" id="KW-1185">Reference proteome</keyword>
<dbReference type="EMBL" id="JALHLG010000007">
    <property type="protein sequence ID" value="MCJ2186614.1"/>
    <property type="molecule type" value="Genomic_DNA"/>
</dbReference>
<accession>A0ABT0BPJ1</accession>
<dbReference type="Proteomes" id="UP001202281">
    <property type="component" value="Unassembled WGS sequence"/>
</dbReference>
<proteinExistence type="predicted"/>
<evidence type="ECO:0000313" key="2">
    <source>
        <dbReference type="EMBL" id="MCJ2186614.1"/>
    </source>
</evidence>
<evidence type="ECO:0000313" key="3">
    <source>
        <dbReference type="Proteomes" id="UP001202281"/>
    </source>
</evidence>
<feature type="region of interest" description="Disordered" evidence="1">
    <location>
        <begin position="1"/>
        <end position="51"/>
    </location>
</feature>